<accession>A0A8S4RIL9</accession>
<evidence type="ECO:0000313" key="1">
    <source>
        <dbReference type="EMBL" id="CAH2237120.1"/>
    </source>
</evidence>
<organism evidence="1 2">
    <name type="scientific">Pararge aegeria aegeria</name>
    <dbReference type="NCBI Taxonomy" id="348720"/>
    <lineage>
        <taxon>Eukaryota</taxon>
        <taxon>Metazoa</taxon>
        <taxon>Ecdysozoa</taxon>
        <taxon>Arthropoda</taxon>
        <taxon>Hexapoda</taxon>
        <taxon>Insecta</taxon>
        <taxon>Pterygota</taxon>
        <taxon>Neoptera</taxon>
        <taxon>Endopterygota</taxon>
        <taxon>Lepidoptera</taxon>
        <taxon>Glossata</taxon>
        <taxon>Ditrysia</taxon>
        <taxon>Papilionoidea</taxon>
        <taxon>Nymphalidae</taxon>
        <taxon>Satyrinae</taxon>
        <taxon>Satyrini</taxon>
        <taxon>Parargina</taxon>
        <taxon>Pararge</taxon>
    </lineage>
</organism>
<keyword evidence="2" id="KW-1185">Reference proteome</keyword>
<name>A0A8S4RIL9_9NEOP</name>
<sequence length="155" mass="17750">MRMKSMMTIIQPYRCHCRDSVDTYGHQGLSRSRMLGRFSRHSIFNDIIRRSIAIAHVPSVLEPIGLARSDGKRPDCLTLIPRWLRRLFVWDQRVSISKLHHIPRPPQCDVNGGCGLRLLPVLRRPRSVKMVDLIAVSFLCLLDFGTVENRGASSF</sequence>
<dbReference type="EMBL" id="CAKXAJ010025249">
    <property type="protein sequence ID" value="CAH2237120.1"/>
    <property type="molecule type" value="Genomic_DNA"/>
</dbReference>
<reference evidence="1" key="1">
    <citation type="submission" date="2022-03" db="EMBL/GenBank/DDBJ databases">
        <authorList>
            <person name="Lindestad O."/>
        </authorList>
    </citation>
    <scope>NUCLEOTIDE SEQUENCE</scope>
</reference>
<proteinExistence type="predicted"/>
<dbReference type="OrthoDB" id="2016582at2759"/>
<protein>
    <submittedName>
        <fullName evidence="1">Jg24459 protein</fullName>
    </submittedName>
</protein>
<gene>
    <name evidence="1" type="primary">jg24459</name>
    <name evidence="1" type="ORF">PAEG_LOCUS14425</name>
</gene>
<dbReference type="AlphaFoldDB" id="A0A8S4RIL9"/>
<comment type="caution">
    <text evidence="1">The sequence shown here is derived from an EMBL/GenBank/DDBJ whole genome shotgun (WGS) entry which is preliminary data.</text>
</comment>
<dbReference type="Proteomes" id="UP000838756">
    <property type="component" value="Unassembled WGS sequence"/>
</dbReference>
<evidence type="ECO:0000313" key="2">
    <source>
        <dbReference type="Proteomes" id="UP000838756"/>
    </source>
</evidence>